<dbReference type="EMBL" id="MIGC01000671">
    <property type="protein sequence ID" value="PHJ24488.1"/>
    <property type="molecule type" value="Genomic_DNA"/>
</dbReference>
<keyword evidence="4" id="KW-1185">Reference proteome</keyword>
<dbReference type="Pfam" id="PF09802">
    <property type="entry name" value="Sec66"/>
    <property type="match status" value="1"/>
</dbReference>
<dbReference type="GO" id="GO:0031204">
    <property type="term" value="P:post-translational protein targeting to membrane, translocation"/>
    <property type="evidence" value="ECO:0007669"/>
    <property type="project" value="InterPro"/>
</dbReference>
<dbReference type="RefSeq" id="XP_067926161.1">
    <property type="nucleotide sequence ID" value="XM_068061875.1"/>
</dbReference>
<organism evidence="3 4">
    <name type="scientific">Cystoisospora suis</name>
    <dbReference type="NCBI Taxonomy" id="483139"/>
    <lineage>
        <taxon>Eukaryota</taxon>
        <taxon>Sar</taxon>
        <taxon>Alveolata</taxon>
        <taxon>Apicomplexa</taxon>
        <taxon>Conoidasida</taxon>
        <taxon>Coccidia</taxon>
        <taxon>Eucoccidiorida</taxon>
        <taxon>Eimeriorina</taxon>
        <taxon>Sarcocystidae</taxon>
        <taxon>Cystoisospora</taxon>
    </lineage>
</organism>
<name>A0A2C6LAY8_9APIC</name>
<feature type="compositionally biased region" description="Low complexity" evidence="1">
    <location>
        <begin position="207"/>
        <end position="216"/>
    </location>
</feature>
<comment type="caution">
    <text evidence="3">The sequence shown here is derived from an EMBL/GenBank/DDBJ whole genome shotgun (WGS) entry which is preliminary data.</text>
</comment>
<evidence type="ECO:0000256" key="1">
    <source>
        <dbReference type="SAM" id="MobiDB-lite"/>
    </source>
</evidence>
<sequence length="249" mass="29088">MEEVWTGWVVLAVLAALTLGLAFRMWWRERRRSQEKDSFFKQAEDVFSFPEPTAAINEYETARETAFEELLSQGKVTQDEEDLPEGSPIEASWLRRVTADHKKKLKLFLLRRAHANVPRWFALSQEINGKYRLYRHGLLCEETWQSFVRAQETIQAELEYIRLEAEGLEPQWGERILKDAVTLYRLQQAKEAQQKEQELEAKKRAAQQKQDTLIQQQKEDALKRKAEKTAETLLKAEQAKQKGKKAAGR</sequence>
<reference evidence="3 4" key="1">
    <citation type="journal article" date="2017" name="Int. J. Parasitol.">
        <title>The genome of the protozoan parasite Cystoisospora suis and a reverse vaccinology approach to identify vaccine candidates.</title>
        <authorList>
            <person name="Palmieri N."/>
            <person name="Shrestha A."/>
            <person name="Ruttkowski B."/>
            <person name="Beck T."/>
            <person name="Vogl C."/>
            <person name="Tomley F."/>
            <person name="Blake D.P."/>
            <person name="Joachim A."/>
        </authorList>
    </citation>
    <scope>NUCLEOTIDE SEQUENCE [LARGE SCALE GENOMIC DNA]</scope>
    <source>
        <strain evidence="3 4">Wien I</strain>
    </source>
</reference>
<dbReference type="VEuPathDB" id="ToxoDB:CSUI_001670"/>
<protein>
    <submittedName>
        <fullName evidence="3">Preprotein translocase subunit sec66</fullName>
    </submittedName>
</protein>
<evidence type="ECO:0000313" key="4">
    <source>
        <dbReference type="Proteomes" id="UP000221165"/>
    </source>
</evidence>
<keyword evidence="2" id="KW-0472">Membrane</keyword>
<dbReference type="Proteomes" id="UP000221165">
    <property type="component" value="Unassembled WGS sequence"/>
</dbReference>
<accession>A0A2C6LAY8</accession>
<dbReference type="PANTHER" id="PTHR28229">
    <property type="entry name" value="TRANSLOCATION PROTEIN SEC66"/>
    <property type="match status" value="1"/>
</dbReference>
<keyword evidence="2" id="KW-0812">Transmembrane</keyword>
<gene>
    <name evidence="3" type="ORF">CSUI_001670</name>
</gene>
<feature type="transmembrane region" description="Helical" evidence="2">
    <location>
        <begin position="6"/>
        <end position="27"/>
    </location>
</feature>
<dbReference type="InterPro" id="IPR018624">
    <property type="entry name" value="Sec66"/>
</dbReference>
<keyword evidence="2" id="KW-1133">Transmembrane helix</keyword>
<evidence type="ECO:0000256" key="2">
    <source>
        <dbReference type="SAM" id="Phobius"/>
    </source>
</evidence>
<dbReference type="OrthoDB" id="73168at2759"/>
<dbReference type="GO" id="GO:0031207">
    <property type="term" value="C:Sec62/Sec63 complex"/>
    <property type="evidence" value="ECO:0007669"/>
    <property type="project" value="InterPro"/>
</dbReference>
<proteinExistence type="predicted"/>
<evidence type="ECO:0000313" key="3">
    <source>
        <dbReference type="EMBL" id="PHJ24488.1"/>
    </source>
</evidence>
<dbReference type="GeneID" id="94425086"/>
<dbReference type="PANTHER" id="PTHR28229:SF1">
    <property type="entry name" value="TRANSLOCATION PROTEIN SEC66"/>
    <property type="match status" value="1"/>
</dbReference>
<dbReference type="AlphaFoldDB" id="A0A2C6LAY8"/>
<feature type="region of interest" description="Disordered" evidence="1">
    <location>
        <begin position="195"/>
        <end position="221"/>
    </location>
</feature>